<sequence>MFSPTSIVPQATASTGRHQYAAHSEVDNIGGGHLRDSRTGSKAVISVDIRAQVLKEKNRNPIVSPYHNNVKRYLHKYPNDIFCSHYTQERYNTASIDPSPKKGAI</sequence>
<evidence type="ECO:0000313" key="2">
    <source>
        <dbReference type="EMBL" id="GHO43546.1"/>
    </source>
</evidence>
<reference evidence="2" key="1">
    <citation type="submission" date="2020-10" db="EMBL/GenBank/DDBJ databases">
        <title>Taxonomic study of unclassified bacteria belonging to the class Ktedonobacteria.</title>
        <authorList>
            <person name="Yabe S."/>
            <person name="Wang C.M."/>
            <person name="Zheng Y."/>
            <person name="Sakai Y."/>
            <person name="Cavaletti L."/>
            <person name="Monciardini P."/>
            <person name="Donadio S."/>
        </authorList>
    </citation>
    <scope>NUCLEOTIDE SEQUENCE</scope>
    <source>
        <strain evidence="2">SOSP1-1</strain>
    </source>
</reference>
<evidence type="ECO:0000313" key="3">
    <source>
        <dbReference type="Proteomes" id="UP000612362"/>
    </source>
</evidence>
<keyword evidence="3" id="KW-1185">Reference proteome</keyword>
<dbReference type="AlphaFoldDB" id="A0A8J3HWZ4"/>
<evidence type="ECO:0000256" key="1">
    <source>
        <dbReference type="SAM" id="MobiDB-lite"/>
    </source>
</evidence>
<comment type="caution">
    <text evidence="2">The sequence shown here is derived from an EMBL/GenBank/DDBJ whole genome shotgun (WGS) entry which is preliminary data.</text>
</comment>
<dbReference type="Proteomes" id="UP000612362">
    <property type="component" value="Unassembled WGS sequence"/>
</dbReference>
<protein>
    <submittedName>
        <fullName evidence="2">Uncharacterized protein</fullName>
    </submittedName>
</protein>
<gene>
    <name evidence="2" type="ORF">KSX_17090</name>
</gene>
<accession>A0A8J3HWZ4</accession>
<feature type="region of interest" description="Disordered" evidence="1">
    <location>
        <begin position="1"/>
        <end position="20"/>
    </location>
</feature>
<dbReference type="EMBL" id="BNJF01000001">
    <property type="protein sequence ID" value="GHO43546.1"/>
    <property type="molecule type" value="Genomic_DNA"/>
</dbReference>
<proteinExistence type="predicted"/>
<name>A0A8J3HWZ4_9CHLR</name>
<organism evidence="2 3">
    <name type="scientific">Ktedonospora formicarum</name>
    <dbReference type="NCBI Taxonomy" id="2778364"/>
    <lineage>
        <taxon>Bacteria</taxon>
        <taxon>Bacillati</taxon>
        <taxon>Chloroflexota</taxon>
        <taxon>Ktedonobacteria</taxon>
        <taxon>Ktedonobacterales</taxon>
        <taxon>Ktedonobacteraceae</taxon>
        <taxon>Ktedonospora</taxon>
    </lineage>
</organism>
<feature type="compositionally biased region" description="Polar residues" evidence="1">
    <location>
        <begin position="1"/>
        <end position="17"/>
    </location>
</feature>